<feature type="chain" id="PRO_5047108489" evidence="1">
    <location>
        <begin position="25"/>
        <end position="140"/>
    </location>
</feature>
<comment type="caution">
    <text evidence="2">The sequence shown here is derived from an EMBL/GenBank/DDBJ whole genome shotgun (WGS) entry which is preliminary data.</text>
</comment>
<dbReference type="Proteomes" id="UP001597112">
    <property type="component" value="Unassembled WGS sequence"/>
</dbReference>
<keyword evidence="1" id="KW-0732">Signal</keyword>
<keyword evidence="3" id="KW-1185">Reference proteome</keyword>
<feature type="signal peptide" evidence="1">
    <location>
        <begin position="1"/>
        <end position="24"/>
    </location>
</feature>
<name>A0ABW3K5H7_9BACT</name>
<dbReference type="RefSeq" id="WP_377581417.1">
    <property type="nucleotide sequence ID" value="NZ_JBHTKA010000007.1"/>
</dbReference>
<evidence type="ECO:0000313" key="2">
    <source>
        <dbReference type="EMBL" id="MFD1001509.1"/>
    </source>
</evidence>
<dbReference type="EMBL" id="JBHTKA010000007">
    <property type="protein sequence ID" value="MFD1001509.1"/>
    <property type="molecule type" value="Genomic_DNA"/>
</dbReference>
<accession>A0ABW3K5H7</accession>
<reference evidence="3" key="1">
    <citation type="journal article" date="2019" name="Int. J. Syst. Evol. Microbiol.">
        <title>The Global Catalogue of Microorganisms (GCM) 10K type strain sequencing project: providing services to taxonomists for standard genome sequencing and annotation.</title>
        <authorList>
            <consortium name="The Broad Institute Genomics Platform"/>
            <consortium name="The Broad Institute Genome Sequencing Center for Infectious Disease"/>
            <person name="Wu L."/>
            <person name="Ma J."/>
        </authorList>
    </citation>
    <scope>NUCLEOTIDE SEQUENCE [LARGE SCALE GENOMIC DNA]</scope>
    <source>
        <strain evidence="3">CCUG 58938</strain>
    </source>
</reference>
<evidence type="ECO:0000256" key="1">
    <source>
        <dbReference type="SAM" id="SignalP"/>
    </source>
</evidence>
<sequence length="140" mass="15567">MALPKIKIIAFVFLLMAMAGKIHAAANPDKLPAAVGIDSLNLPPLNKFVGREVESLLGLIDSQNYEKSYIVTPQGILSGIIVRFKISDIALHIYLGNPKPYNSQSTPDPLQVNKEKIDRIEVYNENKFVTAFNQECLTKR</sequence>
<proteinExistence type="predicted"/>
<protein>
    <submittedName>
        <fullName evidence="2">Uncharacterized protein</fullName>
    </submittedName>
</protein>
<organism evidence="2 3">
    <name type="scientific">Ohtaekwangia kribbensis</name>
    <dbReference type="NCBI Taxonomy" id="688913"/>
    <lineage>
        <taxon>Bacteria</taxon>
        <taxon>Pseudomonadati</taxon>
        <taxon>Bacteroidota</taxon>
        <taxon>Cytophagia</taxon>
        <taxon>Cytophagales</taxon>
        <taxon>Fulvivirgaceae</taxon>
        <taxon>Ohtaekwangia</taxon>
    </lineage>
</organism>
<gene>
    <name evidence="2" type="ORF">ACFQ21_19425</name>
</gene>
<evidence type="ECO:0000313" key="3">
    <source>
        <dbReference type="Proteomes" id="UP001597112"/>
    </source>
</evidence>